<protein>
    <recommendedName>
        <fullName evidence="3">Prenyltransferase</fullName>
    </recommendedName>
</protein>
<dbReference type="EMBL" id="KX117095">
    <property type="protein sequence ID" value="ANF30171.1"/>
    <property type="molecule type" value="Genomic_DNA"/>
</dbReference>
<keyword evidence="1" id="KW-0472">Membrane</keyword>
<accession>A0A172X0L4</accession>
<evidence type="ECO:0008006" key="3">
    <source>
        <dbReference type="Google" id="ProtNLM"/>
    </source>
</evidence>
<dbReference type="RefSeq" id="WP_130994832.1">
    <property type="nucleotide sequence ID" value="NZ_SITA01000040.1"/>
</dbReference>
<evidence type="ECO:0000256" key="1">
    <source>
        <dbReference type="SAM" id="Phobius"/>
    </source>
</evidence>
<feature type="transmembrane region" description="Helical" evidence="1">
    <location>
        <begin position="93"/>
        <end position="111"/>
    </location>
</feature>
<sequence>MKYLIPLSYLFSSRLKTTHEKISWLIIYPAFLILVCQLYGGNILFLALAIILTMSIYEIGYLDNDFRTVLSERSPTMRCSDERTSISKNLRKILASRITYAIIIIIIFYLHTEFVKFTKLIVALTILTIGFYFHNTIRSRWNILTYIIIVSCRYVIPILASVSMGGYLLFFITIIFPMVRTVEHSCKDKYDFPAIKRFVADPDIFRVRIYGFIFIISSLIAFRIDDYKFMLLSTYFLVYRIATKYIADKKLANRIQHDSYKWKDK</sequence>
<keyword evidence="1" id="KW-0812">Transmembrane</keyword>
<feature type="transmembrane region" description="Helical" evidence="1">
    <location>
        <begin position="204"/>
        <end position="224"/>
    </location>
</feature>
<evidence type="ECO:0000313" key="2">
    <source>
        <dbReference type="EMBL" id="ANF30171.1"/>
    </source>
</evidence>
<reference evidence="2" key="1">
    <citation type="journal article" date="2016" name="PLoS ONE">
        <title>Genetic Diversity of O-Antigens in Hafnia alvei and the Development of a Suspension Array for Serotype Detection.</title>
        <authorList>
            <person name="Duan Z."/>
            <person name="Niedziela T."/>
            <person name="Lugowski C."/>
            <person name="Cao B."/>
            <person name="Wang T."/>
            <person name="Xu L."/>
            <person name="Yang B."/>
            <person name="Liu B."/>
            <person name="Wang L."/>
        </authorList>
    </citation>
    <scope>NUCLEOTIDE SEQUENCE</scope>
    <source>
        <strain evidence="2">PCM1222</strain>
    </source>
</reference>
<dbReference type="AlphaFoldDB" id="A0A172X0L4"/>
<name>A0A172X0L4_HAFAL</name>
<proteinExistence type="predicted"/>
<feature type="transmembrane region" description="Helical" evidence="1">
    <location>
        <begin position="117"/>
        <end position="134"/>
    </location>
</feature>
<keyword evidence="1" id="KW-1133">Transmembrane helix</keyword>
<organism evidence="2">
    <name type="scientific">Hafnia alvei</name>
    <dbReference type="NCBI Taxonomy" id="569"/>
    <lineage>
        <taxon>Bacteria</taxon>
        <taxon>Pseudomonadati</taxon>
        <taxon>Pseudomonadota</taxon>
        <taxon>Gammaproteobacteria</taxon>
        <taxon>Enterobacterales</taxon>
        <taxon>Hafniaceae</taxon>
        <taxon>Hafnia</taxon>
    </lineage>
</organism>
<feature type="transmembrane region" description="Helical" evidence="1">
    <location>
        <begin position="21"/>
        <end position="40"/>
    </location>
</feature>